<reference evidence="2" key="1">
    <citation type="submission" date="2025-08" db="UniProtKB">
        <authorList>
            <consortium name="Ensembl"/>
        </authorList>
    </citation>
    <scope>IDENTIFICATION</scope>
</reference>
<name>A0A8C1IJW8_CYPCA</name>
<feature type="region of interest" description="Disordered" evidence="1">
    <location>
        <begin position="1"/>
        <end position="59"/>
    </location>
</feature>
<protein>
    <submittedName>
        <fullName evidence="2">Uncharacterized protein</fullName>
    </submittedName>
</protein>
<accession>A0A8C1IJW8</accession>
<proteinExistence type="predicted"/>
<sequence length="59" mass="6461">MFAIRHKTKKKKNLATKAAHKSAPATGGVNKPHQSHHHAQRHPAESALKSLTSATQKLF</sequence>
<evidence type="ECO:0000313" key="3">
    <source>
        <dbReference type="Proteomes" id="UP000694427"/>
    </source>
</evidence>
<dbReference type="Proteomes" id="UP000694427">
    <property type="component" value="Unplaced"/>
</dbReference>
<evidence type="ECO:0000313" key="2">
    <source>
        <dbReference type="Ensembl" id="ENSCCRP00010018658.1"/>
    </source>
</evidence>
<evidence type="ECO:0000256" key="1">
    <source>
        <dbReference type="SAM" id="MobiDB-lite"/>
    </source>
</evidence>
<feature type="compositionally biased region" description="Polar residues" evidence="1">
    <location>
        <begin position="49"/>
        <end position="59"/>
    </location>
</feature>
<reference evidence="2" key="2">
    <citation type="submission" date="2025-09" db="UniProtKB">
        <authorList>
            <consortium name="Ensembl"/>
        </authorList>
    </citation>
    <scope>IDENTIFICATION</scope>
</reference>
<dbReference type="Ensembl" id="ENSCCRT00010020369.1">
    <property type="protein sequence ID" value="ENSCCRP00010018658.1"/>
    <property type="gene ID" value="ENSCCRG00010008022.1"/>
</dbReference>
<dbReference type="AlphaFoldDB" id="A0A8C1IJW8"/>
<organism evidence="2 3">
    <name type="scientific">Cyprinus carpio</name>
    <name type="common">Common carp</name>
    <dbReference type="NCBI Taxonomy" id="7962"/>
    <lineage>
        <taxon>Eukaryota</taxon>
        <taxon>Metazoa</taxon>
        <taxon>Chordata</taxon>
        <taxon>Craniata</taxon>
        <taxon>Vertebrata</taxon>
        <taxon>Euteleostomi</taxon>
        <taxon>Actinopterygii</taxon>
        <taxon>Neopterygii</taxon>
        <taxon>Teleostei</taxon>
        <taxon>Ostariophysi</taxon>
        <taxon>Cypriniformes</taxon>
        <taxon>Cyprinidae</taxon>
        <taxon>Cyprininae</taxon>
        <taxon>Cyprinus</taxon>
    </lineage>
</organism>
<keyword evidence="3" id="KW-1185">Reference proteome</keyword>
<feature type="compositionally biased region" description="Basic residues" evidence="1">
    <location>
        <begin position="1"/>
        <end position="20"/>
    </location>
</feature>